<dbReference type="EMBL" id="CP070499">
    <property type="protein sequence ID" value="QSB13441.1"/>
    <property type="molecule type" value="Genomic_DNA"/>
</dbReference>
<feature type="transmembrane region" description="Helical" evidence="7">
    <location>
        <begin position="370"/>
        <end position="392"/>
    </location>
</feature>
<keyword evidence="3" id="KW-1003">Cell membrane</keyword>
<dbReference type="GO" id="GO:0005886">
    <property type="term" value="C:plasma membrane"/>
    <property type="evidence" value="ECO:0007669"/>
    <property type="project" value="UniProtKB-SubCell"/>
</dbReference>
<reference evidence="9" key="1">
    <citation type="submission" date="2021-02" db="EMBL/GenBank/DDBJ databases">
        <title>Natrosporangium hydrolyticum gen. nov., sp. nov, a haloalkaliphilic actinobacterium from a soda solonchak soil.</title>
        <authorList>
            <person name="Sorokin D.Y."/>
            <person name="Khijniak T.V."/>
            <person name="Zakharycheva A.P."/>
            <person name="Boueva O.V."/>
            <person name="Ariskina E.V."/>
            <person name="Hahnke R.L."/>
            <person name="Bunk B."/>
            <person name="Sproer C."/>
            <person name="Schumann P."/>
            <person name="Evtushenko L.I."/>
            <person name="Kublanov I.V."/>
        </authorList>
    </citation>
    <scope>NUCLEOTIDE SEQUENCE</scope>
    <source>
        <strain evidence="9">DSM 106523</strain>
    </source>
</reference>
<dbReference type="SUPFAM" id="SSF103473">
    <property type="entry name" value="MFS general substrate transporter"/>
    <property type="match status" value="1"/>
</dbReference>
<accession>A0A895Y7W6</accession>
<evidence type="ECO:0000256" key="2">
    <source>
        <dbReference type="ARBA" id="ARBA00022448"/>
    </source>
</evidence>
<feature type="transmembrane region" description="Helical" evidence="7">
    <location>
        <begin position="85"/>
        <end position="109"/>
    </location>
</feature>
<comment type="subcellular location">
    <subcellularLocation>
        <location evidence="1">Cell membrane</location>
        <topology evidence="1">Multi-pass membrane protein</topology>
    </subcellularLocation>
</comment>
<sequence length="399" mass="42225">MSALGRRYWLVWSAAIQSNLADGIFLIALPLLAARYTDSPALIAGVALAGRLPWLLFALHAGALVDRIDRRSTMRNVNLVRSVTLGVLGVAVFTGAVTLPLLFAVAFVLGVAETLFDTSAQSLVPRLVAPDQLQRANGRLYAGEVTANGFAGPSLGGLLAGLSVAVAFAVSGLAYAGAAAALSLVKGRFRPYRERRTGLHRDIREGLSYLAGHRVLRTLAVVGGLTNMAWFAWQSVLVLYAVDPGPMGLSEFGYGLLLTAGAAGSVLGSFFVDRMTRLFGRARLLQLCLVGWAVWLGGPALSTNPWLVGALVVVGSAAGMWWNIISVSYRQRVVPDAMLGRVNAAYRLFAWGAMPVGAALGGLLGELFGLRALFSVTALGTLVLVVPLRLIVTERSLQN</sequence>
<dbReference type="Proteomes" id="UP000662857">
    <property type="component" value="Chromosome"/>
</dbReference>
<dbReference type="PROSITE" id="PS50850">
    <property type="entry name" value="MFS"/>
    <property type="match status" value="1"/>
</dbReference>
<keyword evidence="6 7" id="KW-0472">Membrane</keyword>
<feature type="transmembrane region" description="Helical" evidence="7">
    <location>
        <begin position="284"/>
        <end position="301"/>
    </location>
</feature>
<dbReference type="AlphaFoldDB" id="A0A895Y7W6"/>
<organism evidence="9 10">
    <name type="scientific">Natronosporangium hydrolyticum</name>
    <dbReference type="NCBI Taxonomy" id="2811111"/>
    <lineage>
        <taxon>Bacteria</taxon>
        <taxon>Bacillati</taxon>
        <taxon>Actinomycetota</taxon>
        <taxon>Actinomycetes</taxon>
        <taxon>Micromonosporales</taxon>
        <taxon>Micromonosporaceae</taxon>
        <taxon>Natronosporangium</taxon>
    </lineage>
</organism>
<keyword evidence="10" id="KW-1185">Reference proteome</keyword>
<keyword evidence="2" id="KW-0813">Transport</keyword>
<dbReference type="InterPro" id="IPR010290">
    <property type="entry name" value="TM_effector"/>
</dbReference>
<dbReference type="PANTHER" id="PTHR23513:SF6">
    <property type="entry name" value="MAJOR FACILITATOR SUPERFAMILY ASSOCIATED DOMAIN-CONTAINING PROTEIN"/>
    <property type="match status" value="1"/>
</dbReference>
<dbReference type="GO" id="GO:0022857">
    <property type="term" value="F:transmembrane transporter activity"/>
    <property type="evidence" value="ECO:0007669"/>
    <property type="project" value="InterPro"/>
</dbReference>
<evidence type="ECO:0000313" key="10">
    <source>
        <dbReference type="Proteomes" id="UP000662857"/>
    </source>
</evidence>
<keyword evidence="5 7" id="KW-1133">Transmembrane helix</keyword>
<evidence type="ECO:0000256" key="4">
    <source>
        <dbReference type="ARBA" id="ARBA00022692"/>
    </source>
</evidence>
<evidence type="ECO:0000256" key="7">
    <source>
        <dbReference type="SAM" id="Phobius"/>
    </source>
</evidence>
<dbReference type="Gene3D" id="1.20.1250.20">
    <property type="entry name" value="MFS general substrate transporter like domains"/>
    <property type="match status" value="1"/>
</dbReference>
<feature type="transmembrane region" description="Helical" evidence="7">
    <location>
        <begin position="252"/>
        <end position="272"/>
    </location>
</feature>
<dbReference type="InterPro" id="IPR020846">
    <property type="entry name" value="MFS_dom"/>
</dbReference>
<evidence type="ECO:0000256" key="1">
    <source>
        <dbReference type="ARBA" id="ARBA00004651"/>
    </source>
</evidence>
<gene>
    <name evidence="9" type="ORF">JQS43_17765</name>
</gene>
<evidence type="ECO:0000256" key="6">
    <source>
        <dbReference type="ARBA" id="ARBA00023136"/>
    </source>
</evidence>
<feature type="transmembrane region" description="Helical" evidence="7">
    <location>
        <begin position="158"/>
        <end position="185"/>
    </location>
</feature>
<feature type="transmembrane region" description="Helical" evidence="7">
    <location>
        <begin position="345"/>
        <end position="364"/>
    </location>
</feature>
<feature type="transmembrane region" description="Helical" evidence="7">
    <location>
        <begin position="41"/>
        <end position="65"/>
    </location>
</feature>
<evidence type="ECO:0000313" key="9">
    <source>
        <dbReference type="EMBL" id="QSB13441.1"/>
    </source>
</evidence>
<dbReference type="CDD" id="cd06173">
    <property type="entry name" value="MFS_MefA_like"/>
    <property type="match status" value="1"/>
</dbReference>
<proteinExistence type="predicted"/>
<name>A0A895Y7W6_9ACTN</name>
<evidence type="ECO:0000256" key="5">
    <source>
        <dbReference type="ARBA" id="ARBA00022989"/>
    </source>
</evidence>
<feature type="transmembrane region" description="Helical" evidence="7">
    <location>
        <begin position="206"/>
        <end position="232"/>
    </location>
</feature>
<feature type="domain" description="Major facilitator superfamily (MFS) profile" evidence="8">
    <location>
        <begin position="1"/>
        <end position="396"/>
    </location>
</feature>
<feature type="transmembrane region" description="Helical" evidence="7">
    <location>
        <begin position="307"/>
        <end position="325"/>
    </location>
</feature>
<dbReference type="PANTHER" id="PTHR23513">
    <property type="entry name" value="INTEGRAL MEMBRANE EFFLUX PROTEIN-RELATED"/>
    <property type="match status" value="1"/>
</dbReference>
<dbReference type="RefSeq" id="WP_239675529.1">
    <property type="nucleotide sequence ID" value="NZ_CP070499.1"/>
</dbReference>
<keyword evidence="4 7" id="KW-0812">Transmembrane</keyword>
<evidence type="ECO:0000259" key="8">
    <source>
        <dbReference type="PROSITE" id="PS50850"/>
    </source>
</evidence>
<feature type="transmembrane region" description="Helical" evidence="7">
    <location>
        <begin position="9"/>
        <end position="29"/>
    </location>
</feature>
<dbReference type="KEGG" id="nhy:JQS43_17765"/>
<evidence type="ECO:0000256" key="3">
    <source>
        <dbReference type="ARBA" id="ARBA00022475"/>
    </source>
</evidence>
<dbReference type="InterPro" id="IPR036259">
    <property type="entry name" value="MFS_trans_sf"/>
</dbReference>
<dbReference type="Pfam" id="PF05977">
    <property type="entry name" value="MFS_3"/>
    <property type="match status" value="1"/>
</dbReference>
<protein>
    <submittedName>
        <fullName evidence="9">MFS transporter</fullName>
    </submittedName>
</protein>